<dbReference type="EMBL" id="VDEP01000510">
    <property type="protein sequence ID" value="KAA1065342.1"/>
    <property type="molecule type" value="Genomic_DNA"/>
</dbReference>
<evidence type="ECO:0000313" key="2">
    <source>
        <dbReference type="EMBL" id="KAA1065342.1"/>
    </source>
</evidence>
<comment type="caution">
    <text evidence="2">The sequence shown here is derived from an EMBL/GenBank/DDBJ whole genome shotgun (WGS) entry which is preliminary data.</text>
</comment>
<proteinExistence type="predicted"/>
<gene>
    <name evidence="2" type="ORF">PGTUg99_000083</name>
</gene>
<feature type="region of interest" description="Disordered" evidence="1">
    <location>
        <begin position="1"/>
        <end position="20"/>
    </location>
</feature>
<protein>
    <submittedName>
        <fullName evidence="2">Uncharacterized protein</fullName>
    </submittedName>
</protein>
<feature type="compositionally biased region" description="Basic residues" evidence="1">
    <location>
        <begin position="36"/>
        <end position="47"/>
    </location>
</feature>
<feature type="region of interest" description="Disordered" evidence="1">
    <location>
        <begin position="31"/>
        <end position="101"/>
    </location>
</feature>
<organism evidence="2 3">
    <name type="scientific">Puccinia graminis f. sp. tritici</name>
    <dbReference type="NCBI Taxonomy" id="56615"/>
    <lineage>
        <taxon>Eukaryota</taxon>
        <taxon>Fungi</taxon>
        <taxon>Dikarya</taxon>
        <taxon>Basidiomycota</taxon>
        <taxon>Pucciniomycotina</taxon>
        <taxon>Pucciniomycetes</taxon>
        <taxon>Pucciniales</taxon>
        <taxon>Pucciniaceae</taxon>
        <taxon>Puccinia</taxon>
    </lineage>
</organism>
<reference evidence="2 3" key="1">
    <citation type="submission" date="2019-05" db="EMBL/GenBank/DDBJ databases">
        <title>Emergence of the Ug99 lineage of the wheat stem rust pathogen through somatic hybridization.</title>
        <authorList>
            <person name="Li F."/>
            <person name="Upadhyaya N.M."/>
            <person name="Sperschneider J."/>
            <person name="Matny O."/>
            <person name="Nguyen-Phuc H."/>
            <person name="Mago R."/>
            <person name="Raley C."/>
            <person name="Miller M.E."/>
            <person name="Silverstein K.A.T."/>
            <person name="Henningsen E."/>
            <person name="Hirsch C.D."/>
            <person name="Visser B."/>
            <person name="Pretorius Z.A."/>
            <person name="Steffenson B.J."/>
            <person name="Schwessinger B."/>
            <person name="Dodds P.N."/>
            <person name="Figueroa M."/>
        </authorList>
    </citation>
    <scope>NUCLEOTIDE SEQUENCE [LARGE SCALE GENOMIC DNA]</scope>
    <source>
        <strain evidence="2 3">Ug99</strain>
    </source>
</reference>
<sequence length="121" mass="13758">MLTPNPTTTTTTTTTHHHHHHLTIIITLDCNTQHPPSKKHHVARRHPSPPGLAPYPDYLNVNAPIPMADPDFVPSTSEPEDEDQQPDLSELNHRRRRNLEAEEPVLVLPLIAQKFKHYLIA</sequence>
<accession>A0A5B0LL63</accession>
<evidence type="ECO:0000256" key="1">
    <source>
        <dbReference type="SAM" id="MobiDB-lite"/>
    </source>
</evidence>
<dbReference type="Proteomes" id="UP000325313">
    <property type="component" value="Unassembled WGS sequence"/>
</dbReference>
<dbReference type="AlphaFoldDB" id="A0A5B0LL63"/>
<evidence type="ECO:0000313" key="3">
    <source>
        <dbReference type="Proteomes" id="UP000325313"/>
    </source>
</evidence>
<name>A0A5B0LL63_PUCGR</name>